<dbReference type="SUPFAM" id="SSF57850">
    <property type="entry name" value="RING/U-box"/>
    <property type="match status" value="1"/>
</dbReference>
<dbReference type="InterPro" id="IPR013320">
    <property type="entry name" value="ConA-like_dom_sf"/>
</dbReference>
<dbReference type="InterPro" id="IPR043136">
    <property type="entry name" value="B30.2/SPRY_sf"/>
</dbReference>
<feature type="domain" description="RING-type" evidence="9">
    <location>
        <begin position="16"/>
        <end position="56"/>
    </location>
</feature>
<dbReference type="SMART" id="SM00449">
    <property type="entry name" value="SPRY"/>
    <property type="match status" value="1"/>
</dbReference>
<dbReference type="InterPro" id="IPR051051">
    <property type="entry name" value="E3_ubiq-ligase_TRIM/RNF"/>
</dbReference>
<dbReference type="CDD" id="cd19802">
    <property type="entry name" value="Bbox1_TRIM8-like"/>
    <property type="match status" value="1"/>
</dbReference>
<dbReference type="Gene3D" id="3.30.40.10">
    <property type="entry name" value="Zinc/RING finger domain, C3HC4 (zinc finger)"/>
    <property type="match status" value="1"/>
</dbReference>
<dbReference type="GeneTree" id="ENSGT00940000167415"/>
<sequence>MSIRSTGVLSEDQFTCSICLEVFLEPVSTPCGHSFCKACLQGYWNHSKKFLCPMCKKAYSRRPEMSVNRVLAEISSQFQGLTVAGGSAGSPSQKGSINAGSEAGHSDTAGLDTGEFAQPGEVPCDACIGRKLKALKSCVNCAGSFCDSHLRHHKKVKTLHSHRLIEPTFNLAEKICKKHERLLDLYCRTDHICICSTCAEASHKSHDMTSIDHEYKKKTSNLGKKRSELKHLIKERSKKLEEIKQSIKVIKASAQKELEDSWQVYADLQRLVEQSQAELVELISTRQREAERHAQELARGLENELSQLKRRSQELEAHAHTKDKVVFLQNITTLSPSPEHTDWSSVSINTDLYLGTLRTSVSSLVDKFQEELKLLYGKGEVILDPITAQKNLVVSEDGQQGFSSGRHYWEVDVARKTAWTLGVARGSARRKGEIKLCPEGGYWCLWLKDGEVKALASSRLPLMLPFHPSKVGIFLDYEAGQVSFYDVKTRQHLYTFMDKFNESVYPIFSPCLTHDGKNSAPLVLTHVKHS</sequence>
<dbReference type="InterPro" id="IPR013083">
    <property type="entry name" value="Znf_RING/FYVE/PHD"/>
</dbReference>
<dbReference type="SMART" id="SM00184">
    <property type="entry name" value="RING"/>
    <property type="match status" value="1"/>
</dbReference>
<dbReference type="Pfam" id="PF25600">
    <property type="entry name" value="TRIM_CC"/>
    <property type="match status" value="1"/>
</dbReference>
<dbReference type="PROSITE" id="PS50188">
    <property type="entry name" value="B302_SPRY"/>
    <property type="match status" value="1"/>
</dbReference>
<dbReference type="GO" id="GO:0008270">
    <property type="term" value="F:zinc ion binding"/>
    <property type="evidence" value="ECO:0007669"/>
    <property type="project" value="UniProtKB-KW"/>
</dbReference>
<dbReference type="Ensembl" id="ENSOSIT00000016626.1">
    <property type="protein sequence ID" value="ENSOSIP00000015725.1"/>
    <property type="gene ID" value="ENSOSIG00000008748.1"/>
</dbReference>
<keyword evidence="5" id="KW-0391">Immunity</keyword>
<keyword evidence="13" id="KW-1185">Reference proteome</keyword>
<evidence type="ECO:0000256" key="8">
    <source>
        <dbReference type="SAM" id="MobiDB-lite"/>
    </source>
</evidence>
<evidence type="ECO:0000259" key="11">
    <source>
        <dbReference type="PROSITE" id="PS50188"/>
    </source>
</evidence>
<dbReference type="PRINTS" id="PR01407">
    <property type="entry name" value="BUTYPHLNCDUF"/>
</dbReference>
<dbReference type="Pfam" id="PF00622">
    <property type="entry name" value="SPRY"/>
    <property type="match status" value="1"/>
</dbReference>
<feature type="compositionally biased region" description="Polar residues" evidence="8">
    <location>
        <begin position="89"/>
        <end position="99"/>
    </location>
</feature>
<evidence type="ECO:0000259" key="9">
    <source>
        <dbReference type="PROSITE" id="PS50089"/>
    </source>
</evidence>
<dbReference type="Pfam" id="PF00643">
    <property type="entry name" value="zf-B_box"/>
    <property type="match status" value="1"/>
</dbReference>
<evidence type="ECO:0000256" key="3">
    <source>
        <dbReference type="ARBA" id="ARBA00022771"/>
    </source>
</evidence>
<dbReference type="PANTHER" id="PTHR25465:SF49">
    <property type="entry name" value="BLOODTHIRSTY-RELATED GENE FAMILY, MEMBER 1-RELATED"/>
    <property type="match status" value="1"/>
</dbReference>
<dbReference type="PROSITE" id="PS50089">
    <property type="entry name" value="ZF_RING_2"/>
    <property type="match status" value="1"/>
</dbReference>
<name>A0A8C7XN53_9TELE</name>
<dbReference type="PROSITE" id="PS50119">
    <property type="entry name" value="ZF_BBOX"/>
    <property type="match status" value="1"/>
</dbReference>
<organism evidence="12 13">
    <name type="scientific">Oryzias sinensis</name>
    <name type="common">Chinese medaka</name>
    <dbReference type="NCBI Taxonomy" id="183150"/>
    <lineage>
        <taxon>Eukaryota</taxon>
        <taxon>Metazoa</taxon>
        <taxon>Chordata</taxon>
        <taxon>Craniata</taxon>
        <taxon>Vertebrata</taxon>
        <taxon>Euteleostomi</taxon>
        <taxon>Actinopterygii</taxon>
        <taxon>Neopterygii</taxon>
        <taxon>Teleostei</taxon>
        <taxon>Neoteleostei</taxon>
        <taxon>Acanthomorphata</taxon>
        <taxon>Ovalentaria</taxon>
        <taxon>Atherinomorphae</taxon>
        <taxon>Beloniformes</taxon>
        <taxon>Adrianichthyidae</taxon>
        <taxon>Oryziinae</taxon>
        <taxon>Oryzias</taxon>
    </lineage>
</organism>
<keyword evidence="3 6" id="KW-0863">Zinc-finger</keyword>
<dbReference type="GO" id="GO:0045087">
    <property type="term" value="P:innate immune response"/>
    <property type="evidence" value="ECO:0007669"/>
    <property type="project" value="UniProtKB-KW"/>
</dbReference>
<evidence type="ECO:0000313" key="13">
    <source>
        <dbReference type="Proteomes" id="UP000694383"/>
    </source>
</evidence>
<dbReference type="Pfam" id="PF13445">
    <property type="entry name" value="zf-RING_UBOX"/>
    <property type="match status" value="1"/>
</dbReference>
<evidence type="ECO:0000256" key="2">
    <source>
        <dbReference type="ARBA" id="ARBA00022723"/>
    </source>
</evidence>
<evidence type="ECO:0000256" key="4">
    <source>
        <dbReference type="ARBA" id="ARBA00022833"/>
    </source>
</evidence>
<dbReference type="Gene3D" id="3.30.160.60">
    <property type="entry name" value="Classic Zinc Finger"/>
    <property type="match status" value="1"/>
</dbReference>
<dbReference type="SMART" id="SM00336">
    <property type="entry name" value="BBOX"/>
    <property type="match status" value="1"/>
</dbReference>
<dbReference type="AlphaFoldDB" id="A0A8C7XN53"/>
<keyword evidence="2" id="KW-0479">Metal-binding</keyword>
<keyword evidence="1" id="KW-0399">Innate immunity</keyword>
<dbReference type="PANTHER" id="PTHR25465">
    <property type="entry name" value="B-BOX DOMAIN CONTAINING"/>
    <property type="match status" value="1"/>
</dbReference>
<dbReference type="CDD" id="cd13733">
    <property type="entry name" value="SPRY_PRY_C-I_1"/>
    <property type="match status" value="1"/>
</dbReference>
<dbReference type="InterPro" id="IPR000315">
    <property type="entry name" value="Znf_B-box"/>
</dbReference>
<reference evidence="12" key="2">
    <citation type="submission" date="2025-09" db="UniProtKB">
        <authorList>
            <consortium name="Ensembl"/>
        </authorList>
    </citation>
    <scope>IDENTIFICATION</scope>
</reference>
<evidence type="ECO:0000259" key="10">
    <source>
        <dbReference type="PROSITE" id="PS50119"/>
    </source>
</evidence>
<evidence type="ECO:0000313" key="12">
    <source>
        <dbReference type="Ensembl" id="ENSOSIP00000015725.1"/>
    </source>
</evidence>
<feature type="domain" description="B box-type" evidence="10">
    <location>
        <begin position="171"/>
        <end position="211"/>
    </location>
</feature>
<dbReference type="InterPro" id="IPR001841">
    <property type="entry name" value="Znf_RING"/>
</dbReference>
<feature type="coiled-coil region" evidence="7">
    <location>
        <begin position="265"/>
        <end position="318"/>
    </location>
</feature>
<dbReference type="Gene3D" id="2.60.120.920">
    <property type="match status" value="1"/>
</dbReference>
<dbReference type="Proteomes" id="UP000694383">
    <property type="component" value="Unplaced"/>
</dbReference>
<dbReference type="InterPro" id="IPR027370">
    <property type="entry name" value="Znf-RING_euk"/>
</dbReference>
<dbReference type="InterPro" id="IPR003877">
    <property type="entry name" value="SPRY_dom"/>
</dbReference>
<dbReference type="SUPFAM" id="SSF57845">
    <property type="entry name" value="B-box zinc-binding domain"/>
    <property type="match status" value="1"/>
</dbReference>
<reference evidence="12" key="1">
    <citation type="submission" date="2025-08" db="UniProtKB">
        <authorList>
            <consortium name="Ensembl"/>
        </authorList>
    </citation>
    <scope>IDENTIFICATION</scope>
</reference>
<evidence type="ECO:0000256" key="1">
    <source>
        <dbReference type="ARBA" id="ARBA00022588"/>
    </source>
</evidence>
<dbReference type="InterPro" id="IPR017907">
    <property type="entry name" value="Znf_RING_CS"/>
</dbReference>
<evidence type="ECO:0000256" key="5">
    <source>
        <dbReference type="ARBA" id="ARBA00022859"/>
    </source>
</evidence>
<evidence type="ECO:0000256" key="7">
    <source>
        <dbReference type="SAM" id="Coils"/>
    </source>
</evidence>
<evidence type="ECO:0000256" key="6">
    <source>
        <dbReference type="PROSITE-ProRule" id="PRU00024"/>
    </source>
</evidence>
<dbReference type="InterPro" id="IPR003879">
    <property type="entry name" value="Butyrophylin_SPRY"/>
</dbReference>
<proteinExistence type="predicted"/>
<feature type="region of interest" description="Disordered" evidence="8">
    <location>
        <begin position="85"/>
        <end position="112"/>
    </location>
</feature>
<dbReference type="PROSITE" id="PS00518">
    <property type="entry name" value="ZF_RING_1"/>
    <property type="match status" value="1"/>
</dbReference>
<dbReference type="SUPFAM" id="SSF49899">
    <property type="entry name" value="Concanavalin A-like lectins/glucanases"/>
    <property type="match status" value="1"/>
</dbReference>
<keyword evidence="4" id="KW-0862">Zinc</keyword>
<dbReference type="Gene3D" id="4.10.830.40">
    <property type="match status" value="1"/>
</dbReference>
<keyword evidence="7" id="KW-0175">Coiled coil</keyword>
<accession>A0A8C7XN53</accession>
<dbReference type="CDD" id="cd19769">
    <property type="entry name" value="Bbox2_TRIM16-like"/>
    <property type="match status" value="1"/>
</dbReference>
<dbReference type="InterPro" id="IPR001870">
    <property type="entry name" value="B30.2/SPRY"/>
</dbReference>
<protein>
    <submittedName>
        <fullName evidence="12">Bloodthirsty-related gene family, member 12</fullName>
    </submittedName>
</protein>
<feature type="domain" description="B30.2/SPRY" evidence="11">
    <location>
        <begin position="333"/>
        <end position="529"/>
    </location>
</feature>
<dbReference type="InterPro" id="IPR058030">
    <property type="entry name" value="TRIM8/14/16/25/29/45/65_CC"/>
</dbReference>